<protein>
    <submittedName>
        <fullName evidence="1">Uncharacterized protein</fullName>
    </submittedName>
</protein>
<dbReference type="AlphaFoldDB" id="A0AA46P3G2"/>
<dbReference type="Proteomes" id="UP001163104">
    <property type="component" value="Chromosome"/>
</dbReference>
<dbReference type="RefSeq" id="WP_156185101.1">
    <property type="nucleotide sequence ID" value="NZ_CP107027.1"/>
</dbReference>
<gene>
    <name evidence="1" type="ORF">OD459_06345</name>
</gene>
<reference evidence="1" key="1">
    <citation type="submission" date="2022-10" db="EMBL/GenBank/DDBJ databases">
        <title>Mechanism of multi-heavy metal repair in Cytobacillus Firmus M7.</title>
        <authorList>
            <person name="Li X."/>
            <person name="Yu C."/>
        </authorList>
    </citation>
    <scope>NUCLEOTIDE SEQUENCE</scope>
    <source>
        <strain evidence="1">M7</strain>
    </source>
</reference>
<evidence type="ECO:0000313" key="1">
    <source>
        <dbReference type="EMBL" id="UYG96647.1"/>
    </source>
</evidence>
<dbReference type="EMBL" id="CP107027">
    <property type="protein sequence ID" value="UYG96647.1"/>
    <property type="molecule type" value="Genomic_DNA"/>
</dbReference>
<sequence length="49" mass="5983">MWVSKKEFEDLKKKVEEQNNILDNMSLHMIKMQEEINELKKPKEPNYFG</sequence>
<proteinExistence type="predicted"/>
<name>A0AA46P3G2_CYTFI</name>
<organism evidence="1 2">
    <name type="scientific">Cytobacillus firmus</name>
    <name type="common">Bacillus firmus</name>
    <dbReference type="NCBI Taxonomy" id="1399"/>
    <lineage>
        <taxon>Bacteria</taxon>
        <taxon>Bacillati</taxon>
        <taxon>Bacillota</taxon>
        <taxon>Bacilli</taxon>
        <taxon>Bacillales</taxon>
        <taxon>Bacillaceae</taxon>
        <taxon>Cytobacillus</taxon>
    </lineage>
</organism>
<accession>A0AA46P3G2</accession>
<evidence type="ECO:0000313" key="2">
    <source>
        <dbReference type="Proteomes" id="UP001163104"/>
    </source>
</evidence>